<gene>
    <name evidence="1" type="ORF">NUTIK01_33830</name>
</gene>
<comment type="caution">
    <text evidence="1">The sequence shown here is derived from an EMBL/GenBank/DDBJ whole genome shotgun (WGS) entry which is preliminary data.</text>
</comment>
<organism evidence="1 2">
    <name type="scientific">Novosphingobium pituita</name>
    <dbReference type="NCBI Taxonomy" id="3056842"/>
    <lineage>
        <taxon>Bacteria</taxon>
        <taxon>Pseudomonadati</taxon>
        <taxon>Pseudomonadota</taxon>
        <taxon>Alphaproteobacteria</taxon>
        <taxon>Sphingomonadales</taxon>
        <taxon>Sphingomonadaceae</taxon>
        <taxon>Novosphingobium</taxon>
    </lineage>
</organism>
<dbReference type="EMBL" id="BTFW01000004">
    <property type="protein sequence ID" value="GMM62605.1"/>
    <property type="molecule type" value="Genomic_DNA"/>
</dbReference>
<evidence type="ECO:0000313" key="1">
    <source>
        <dbReference type="EMBL" id="GMM62605.1"/>
    </source>
</evidence>
<sequence length="53" mass="5855">MREPGHADATLDHPAFTVDALQFAQAQQIARVIGPILRGLKRDLLIFGVTTRK</sequence>
<protein>
    <submittedName>
        <fullName evidence="1">Uncharacterized protein</fullName>
    </submittedName>
</protein>
<reference evidence="1 2" key="1">
    <citation type="submission" date="2023-06" db="EMBL/GenBank/DDBJ databases">
        <title>Draft genome sequence of Novosphingobium sp. strain IK01.</title>
        <authorList>
            <person name="Hatamoto M."/>
            <person name="Ikarashi T."/>
            <person name="Yamaguchi T."/>
        </authorList>
    </citation>
    <scope>NUCLEOTIDE SEQUENCE [LARGE SCALE GENOMIC DNA]</scope>
    <source>
        <strain evidence="1 2">IK01</strain>
    </source>
</reference>
<name>A0ABQ6PBK0_9SPHN</name>
<accession>A0ABQ6PBK0</accession>
<dbReference type="Proteomes" id="UP001187221">
    <property type="component" value="Unassembled WGS sequence"/>
</dbReference>
<proteinExistence type="predicted"/>
<keyword evidence="2" id="KW-1185">Reference proteome</keyword>
<evidence type="ECO:0000313" key="2">
    <source>
        <dbReference type="Proteomes" id="UP001187221"/>
    </source>
</evidence>